<sequence length="1002" mass="110300">MTTRPQPLMGSIVAFEGKSDLVLTQLRLLPTSPQLLILPSVESYIKSGDQDQDHCFDARCFVRQIHNALVARNNAARDFLDGSTADHKRLVFLSGGTPGAQALCVQEIMKHDTDGDKAEAEAIFEEIVKDGLAGLEKQISDRAMRDRNAFGYAGAMDDAGILEEDPITRAMRAADALDRQTANLQPSNDLHLSLASRPRSSSLPLYGFFDELDDSTPFYVFGARQNEEESNAGDAMESLSAPPTPGAVTSYVQEKTLDKPRLSIIIPFSTPNYYPASCMGEAYEPKSTGHLADATAISPKSEAFSILSTDHIVYGEASVLDIRRSVGRNSIARVKSLDRIYPSSPKFRDLGIPSVSWLEEPDTPRALQHPQATPWLSDDKGRRFSCMGVMERPRTVLVRSRLSTVAMEPVPVERKKKKTREVIDSVNPNYVDRGTDARQSLAKDMGFQPVLPLVEDLVVFFKDESSDILLESAVHAFKNRRYPLLSYSPAASDLENIDTLPGTPSQLSPKSGEKMDIGLKEPDMVSPGADDYDPFAYTQPVWQPPKSLQLVSTVSIVRPPTPAHTPPPTTAGYHEYNNEYKVHEFDMTLGQTAVSVQNSLRSILGEYFPPDTEGYRQFQFSLLPEFDELWKPMFRGGEPGSPQKDDSNGTQILAIGSQKGVQKEYSSAVTGRLEKVGRKSCEIVKTGRVDFRYLLANAMQAFTAQRLANQTDNPFTNSYLLATLIIPHLETYLALHTDVRYLLLLYPPEHLATVLALQKLIGIDVMKVAQIVDSKSKEDSPFKHIRGASINSKSESKSARTPFSSRSSSEVAVSKANYLLTSTASEKDIATFVSTVWNIDIEEPEAPVDEQWTEKPKKKKPPPLSMKKDQMSEIPKPSAQSPASPKSASVSPPSSHNAAVPVPPIPAPAPDSAPPTSPAVSLRAPSLAGTIKTLKSIKSKRSLTKLRNKSAPQTETESPTGLDFIDDSDDDLDERRLMPVFMQKRVIRKPNSRKALKFLGLA</sequence>
<evidence type="ECO:0000313" key="2">
    <source>
        <dbReference type="EMBL" id="KAK2592936.1"/>
    </source>
</evidence>
<name>A0AAJ0CH52_9HYPO</name>
<feature type="compositionally biased region" description="Low complexity" evidence="1">
    <location>
        <begin position="875"/>
        <end position="900"/>
    </location>
</feature>
<feature type="region of interest" description="Disordered" evidence="1">
    <location>
        <begin position="941"/>
        <end position="970"/>
    </location>
</feature>
<dbReference type="Proteomes" id="UP001251528">
    <property type="component" value="Unassembled WGS sequence"/>
</dbReference>
<evidence type="ECO:0008006" key="4">
    <source>
        <dbReference type="Google" id="ProtNLM"/>
    </source>
</evidence>
<comment type="caution">
    <text evidence="2">The sequence shown here is derived from an EMBL/GenBank/DDBJ whole genome shotgun (WGS) entry which is preliminary data.</text>
</comment>
<proteinExistence type="predicted"/>
<organism evidence="2 3">
    <name type="scientific">Conoideocrella luteorostrata</name>
    <dbReference type="NCBI Taxonomy" id="1105319"/>
    <lineage>
        <taxon>Eukaryota</taxon>
        <taxon>Fungi</taxon>
        <taxon>Dikarya</taxon>
        <taxon>Ascomycota</taxon>
        <taxon>Pezizomycotina</taxon>
        <taxon>Sordariomycetes</taxon>
        <taxon>Hypocreomycetidae</taxon>
        <taxon>Hypocreales</taxon>
        <taxon>Clavicipitaceae</taxon>
        <taxon>Conoideocrella</taxon>
    </lineage>
</organism>
<dbReference type="AlphaFoldDB" id="A0AAJ0CH52"/>
<accession>A0AAJ0CH52</accession>
<gene>
    <name evidence="2" type="ORF">QQS21_009343</name>
</gene>
<protein>
    <recommendedName>
        <fullName evidence="4">Gastric mucin-like protein</fullName>
    </recommendedName>
</protein>
<keyword evidence="3" id="KW-1185">Reference proteome</keyword>
<feature type="compositionally biased region" description="Pro residues" evidence="1">
    <location>
        <begin position="901"/>
        <end position="917"/>
    </location>
</feature>
<feature type="region of interest" description="Disordered" evidence="1">
    <location>
        <begin position="781"/>
        <end position="806"/>
    </location>
</feature>
<feature type="region of interest" description="Disordered" evidence="1">
    <location>
        <begin position="847"/>
        <end position="924"/>
    </location>
</feature>
<evidence type="ECO:0000313" key="3">
    <source>
        <dbReference type="Proteomes" id="UP001251528"/>
    </source>
</evidence>
<dbReference type="EMBL" id="JASWJB010000236">
    <property type="protein sequence ID" value="KAK2592936.1"/>
    <property type="molecule type" value="Genomic_DNA"/>
</dbReference>
<reference evidence="2" key="1">
    <citation type="submission" date="2023-06" db="EMBL/GenBank/DDBJ databases">
        <title>Conoideocrella luteorostrata (Hypocreales: Clavicipitaceae), a potential biocontrol fungus for elongate hemlock scale in United States Christmas tree production areas.</title>
        <authorList>
            <person name="Barrett H."/>
            <person name="Lovett B."/>
            <person name="Macias A.M."/>
            <person name="Stajich J.E."/>
            <person name="Kasson M.T."/>
        </authorList>
    </citation>
    <scope>NUCLEOTIDE SEQUENCE</scope>
    <source>
        <strain evidence="2">ARSEF 14590</strain>
    </source>
</reference>
<evidence type="ECO:0000256" key="1">
    <source>
        <dbReference type="SAM" id="MobiDB-lite"/>
    </source>
</evidence>
<feature type="compositionally biased region" description="Polar residues" evidence="1">
    <location>
        <begin position="950"/>
        <end position="959"/>
    </location>
</feature>